<evidence type="ECO:0000256" key="5">
    <source>
        <dbReference type="ARBA" id="ARBA00023242"/>
    </source>
</evidence>
<feature type="region of interest" description="Disordered" evidence="6">
    <location>
        <begin position="38"/>
        <end position="64"/>
    </location>
</feature>
<dbReference type="InterPro" id="IPR002913">
    <property type="entry name" value="START_lipid-bd_dom"/>
</dbReference>
<dbReference type="AlphaFoldDB" id="A0A835J977"/>
<evidence type="ECO:0000256" key="3">
    <source>
        <dbReference type="ARBA" id="ARBA00023155"/>
    </source>
</evidence>
<organism evidence="8 9">
    <name type="scientific">Salix dunnii</name>
    <dbReference type="NCBI Taxonomy" id="1413687"/>
    <lineage>
        <taxon>Eukaryota</taxon>
        <taxon>Viridiplantae</taxon>
        <taxon>Streptophyta</taxon>
        <taxon>Embryophyta</taxon>
        <taxon>Tracheophyta</taxon>
        <taxon>Spermatophyta</taxon>
        <taxon>Magnoliopsida</taxon>
        <taxon>eudicotyledons</taxon>
        <taxon>Gunneridae</taxon>
        <taxon>Pentapetalae</taxon>
        <taxon>rosids</taxon>
        <taxon>fabids</taxon>
        <taxon>Malpighiales</taxon>
        <taxon>Salicaceae</taxon>
        <taxon>Saliceae</taxon>
        <taxon>Salix</taxon>
    </lineage>
</organism>
<keyword evidence="5" id="KW-0539">Nucleus</keyword>
<name>A0A835J977_9ROSI</name>
<dbReference type="EMBL" id="JADGMS010000016">
    <property type="protein sequence ID" value="KAF9666947.1"/>
    <property type="molecule type" value="Genomic_DNA"/>
</dbReference>
<keyword evidence="2" id="KW-0238">DNA-binding</keyword>
<feature type="compositionally biased region" description="Acidic residues" evidence="6">
    <location>
        <begin position="51"/>
        <end position="64"/>
    </location>
</feature>
<dbReference type="GO" id="GO:0008289">
    <property type="term" value="F:lipid binding"/>
    <property type="evidence" value="ECO:0007669"/>
    <property type="project" value="InterPro"/>
</dbReference>
<reference evidence="8 9" key="1">
    <citation type="submission" date="2020-10" db="EMBL/GenBank/DDBJ databases">
        <title>Plant Genome Project.</title>
        <authorList>
            <person name="Zhang R.-G."/>
        </authorList>
    </citation>
    <scope>NUCLEOTIDE SEQUENCE [LARGE SCALE GENOMIC DNA]</scope>
    <source>
        <strain evidence="8">FAFU-HL-1</strain>
        <tissue evidence="8">Leaf</tissue>
    </source>
</reference>
<dbReference type="Proteomes" id="UP000657918">
    <property type="component" value="Chromosome 16"/>
</dbReference>
<keyword evidence="3" id="KW-0371">Homeobox</keyword>
<dbReference type="SMART" id="SM00234">
    <property type="entry name" value="START"/>
    <property type="match status" value="1"/>
</dbReference>
<evidence type="ECO:0000256" key="4">
    <source>
        <dbReference type="ARBA" id="ARBA00023163"/>
    </source>
</evidence>
<keyword evidence="4" id="KW-0804">Transcription</keyword>
<dbReference type="InterPro" id="IPR042160">
    <property type="entry name" value="HD-Zip_IV"/>
</dbReference>
<sequence length="662" mass="74238">MKMNIFQMNMSESDEISQYQEISSDEEIMRPDITDAISITDDGYSTGSDYTETDDTENTDSSDEGLEELKSATGEELGLQIDFSFDLQEDNMIQNNGYVPFNSNNYQSPQLSPRSDQVESVSSTNMALEINDRASDLLMAVSVGSDANKTKIIEMAVSAMDELVRKAFAGQPLWQHRKDCDLEILNEGEYIREFRPFDASLGELIRIIQMEDPQNFANLYDHNASPNGTQQHKPMFQQDAETNHLQTEGSRHIGFVRMDATSLVECLMDLKQWSSVFSEIVSRATVLGVISRGEAGNYNETLQVMKAEFHMPTPLVNIRESQFARYCKQIEPGTWGVVDVSLDSLFPYPLVSFRRRPSGCLIVAMPGGYSKVIWVEHVEVDNKFVHRMFWPIVLPGFAFSAARWVASIVRHCEPVGNMISNSLHIETIPRNGKTSVLRLARRMMRRFYQDSSASTDNLWVRIPLCDGEDFRLMTKTIYDLNGNPSSTLVFTTSLWVPAPPNRVFDLLSRADSRNKWDLLAFGYAVQENMHIIKGESPGSRVSIIQVNSAPNQLEILYLQESYSHPTGSYVVYAPIDILTMGMMLGGGNPDLVSIFPSGFVIHPDGPVKNGEETRGSLLTLSFHIMDGSFSENFIPADSLNTITKILTETAALIKTALFSDNL</sequence>
<evidence type="ECO:0000259" key="7">
    <source>
        <dbReference type="PROSITE" id="PS50848"/>
    </source>
</evidence>
<keyword evidence="1" id="KW-0805">Transcription regulation</keyword>
<evidence type="ECO:0000256" key="6">
    <source>
        <dbReference type="SAM" id="MobiDB-lite"/>
    </source>
</evidence>
<dbReference type="PROSITE" id="PS50848">
    <property type="entry name" value="START"/>
    <property type="match status" value="1"/>
</dbReference>
<dbReference type="CDD" id="cd08875">
    <property type="entry name" value="START_ArGLABRA2_like"/>
    <property type="match status" value="1"/>
</dbReference>
<evidence type="ECO:0000256" key="1">
    <source>
        <dbReference type="ARBA" id="ARBA00023015"/>
    </source>
</evidence>
<dbReference type="Pfam" id="PF25797">
    <property type="entry name" value="PDF2_C"/>
    <property type="match status" value="1"/>
</dbReference>
<protein>
    <recommendedName>
        <fullName evidence="7">START domain-containing protein</fullName>
    </recommendedName>
</protein>
<dbReference type="Pfam" id="PF01852">
    <property type="entry name" value="START"/>
    <property type="match status" value="1"/>
</dbReference>
<dbReference type="OrthoDB" id="1569773at2759"/>
<dbReference type="GO" id="GO:0003677">
    <property type="term" value="F:DNA binding"/>
    <property type="evidence" value="ECO:0007669"/>
    <property type="project" value="UniProtKB-KW"/>
</dbReference>
<accession>A0A835J977</accession>
<dbReference type="PANTHER" id="PTHR45654">
    <property type="entry name" value="HOMEOBOX-LEUCINE ZIPPER PROTEIN MERISTEM L1"/>
    <property type="match status" value="1"/>
</dbReference>
<proteinExistence type="predicted"/>
<dbReference type="PANTHER" id="PTHR45654:SF48">
    <property type="entry name" value="START DOMAIN-CONTAINING PROTEIN"/>
    <property type="match status" value="1"/>
</dbReference>
<gene>
    <name evidence="8" type="ORF">SADUNF_Sadunf16G0281600</name>
</gene>
<comment type="caution">
    <text evidence="8">The sequence shown here is derived from an EMBL/GenBank/DDBJ whole genome shotgun (WGS) entry which is preliminary data.</text>
</comment>
<dbReference type="SUPFAM" id="SSF55961">
    <property type="entry name" value="Bet v1-like"/>
    <property type="match status" value="2"/>
</dbReference>
<evidence type="ECO:0000256" key="2">
    <source>
        <dbReference type="ARBA" id="ARBA00023125"/>
    </source>
</evidence>
<evidence type="ECO:0000313" key="9">
    <source>
        <dbReference type="Proteomes" id="UP000657918"/>
    </source>
</evidence>
<dbReference type="InterPro" id="IPR057993">
    <property type="entry name" value="HD-Zip_IV_C"/>
</dbReference>
<evidence type="ECO:0000313" key="8">
    <source>
        <dbReference type="EMBL" id="KAF9666947.1"/>
    </source>
</evidence>
<feature type="domain" description="START" evidence="7">
    <location>
        <begin position="145"/>
        <end position="417"/>
    </location>
</feature>
<keyword evidence="9" id="KW-1185">Reference proteome</keyword>